<dbReference type="OrthoDB" id="9778326at2"/>
<protein>
    <submittedName>
        <fullName evidence="1">Uncharacterized protein</fullName>
    </submittedName>
</protein>
<proteinExistence type="predicted"/>
<dbReference type="EMBL" id="MIKE01000011">
    <property type="protein sequence ID" value="OHT46602.1"/>
    <property type="molecule type" value="Genomic_DNA"/>
</dbReference>
<accession>A0A1S1J7H4</accession>
<dbReference type="EMBL" id="MUHG01000005">
    <property type="protein sequence ID" value="OXB20914.1"/>
    <property type="molecule type" value="Genomic_DNA"/>
</dbReference>
<dbReference type="Proteomes" id="UP000180252">
    <property type="component" value="Unassembled WGS sequence"/>
</dbReference>
<evidence type="ECO:0000313" key="4">
    <source>
        <dbReference type="Proteomes" id="UP000198319"/>
    </source>
</evidence>
<sequence length="76" mass="8735">MEEFNETLDVPNATAVNFRNDYGSEVGYFKNLNTLRYNILGKVFQQEGESCNDIKQTSEVLLCIRLSDEINKIVKN</sequence>
<evidence type="ECO:0000313" key="2">
    <source>
        <dbReference type="EMBL" id="OXB20914.1"/>
    </source>
</evidence>
<organism evidence="1 3">
    <name type="scientific">Flavobacterium tructae</name>
    <dbReference type="NCBI Taxonomy" id="1114873"/>
    <lineage>
        <taxon>Bacteria</taxon>
        <taxon>Pseudomonadati</taxon>
        <taxon>Bacteroidota</taxon>
        <taxon>Flavobacteriia</taxon>
        <taxon>Flavobacteriales</taxon>
        <taxon>Flavobacteriaceae</taxon>
        <taxon>Flavobacterium</taxon>
    </lineage>
</organism>
<reference evidence="2 4" key="3">
    <citation type="submission" date="2016-11" db="EMBL/GenBank/DDBJ databases">
        <title>Whole genomes of Flavobacteriaceae.</title>
        <authorList>
            <person name="Stine C."/>
            <person name="Li C."/>
            <person name="Tadesse D."/>
        </authorList>
    </citation>
    <scope>NUCLEOTIDE SEQUENCE [LARGE SCALE GENOMIC DNA]</scope>
    <source>
        <strain evidence="2 4">ATCC BAA-2541</strain>
    </source>
</reference>
<name>A0A1S1J7H4_9FLAO</name>
<dbReference type="Proteomes" id="UP000198319">
    <property type="component" value="Unassembled WGS sequence"/>
</dbReference>
<keyword evidence="4" id="KW-1185">Reference proteome</keyword>
<dbReference type="RefSeq" id="WP_070906302.1">
    <property type="nucleotide sequence ID" value="NZ_MIKE01000011.1"/>
</dbReference>
<evidence type="ECO:0000313" key="1">
    <source>
        <dbReference type="EMBL" id="OHT46602.1"/>
    </source>
</evidence>
<gene>
    <name evidence="2" type="ORF">B0A71_04780</name>
    <name evidence="1" type="ORF">BHE19_03600</name>
</gene>
<reference evidence="1" key="1">
    <citation type="submission" date="2016-09" db="EMBL/GenBank/DDBJ databases">
        <authorList>
            <person name="Capua I."/>
            <person name="De Benedictis P."/>
            <person name="Joannis T."/>
            <person name="Lombin L.H."/>
            <person name="Cattoli G."/>
        </authorList>
    </citation>
    <scope>NUCLEOTIDE SEQUENCE [LARGE SCALE GENOMIC DNA]</scope>
    <source>
        <strain evidence="1">MSU</strain>
    </source>
</reference>
<reference evidence="3" key="2">
    <citation type="submission" date="2016-09" db="EMBL/GenBank/DDBJ databases">
        <authorList>
            <person name="Chen S."/>
            <person name="Walker E."/>
        </authorList>
    </citation>
    <scope>NUCLEOTIDE SEQUENCE [LARGE SCALE GENOMIC DNA]</scope>
    <source>
        <strain evidence="3">MSU</strain>
    </source>
</reference>
<evidence type="ECO:0000313" key="3">
    <source>
        <dbReference type="Proteomes" id="UP000180252"/>
    </source>
</evidence>
<comment type="caution">
    <text evidence="1">The sequence shown here is derived from an EMBL/GenBank/DDBJ whole genome shotgun (WGS) entry which is preliminary data.</text>
</comment>
<dbReference type="AlphaFoldDB" id="A0A1S1J7H4"/>